<evidence type="ECO:0000256" key="2">
    <source>
        <dbReference type="ARBA" id="ARBA00006270"/>
    </source>
</evidence>
<comment type="caution">
    <text evidence="12">The sequence shown here is derived from an EMBL/GenBank/DDBJ whole genome shotgun (WGS) entry which is preliminary data.</text>
</comment>
<proteinExistence type="inferred from homology"/>
<keyword evidence="7" id="KW-0564">Palmitate</keyword>
<dbReference type="GO" id="GO:0046872">
    <property type="term" value="F:metal ion binding"/>
    <property type="evidence" value="ECO:0007669"/>
    <property type="project" value="UniProtKB-KW"/>
</dbReference>
<evidence type="ECO:0000313" key="12">
    <source>
        <dbReference type="EMBL" id="CAD5122536.1"/>
    </source>
</evidence>
<dbReference type="OrthoDB" id="6339763at2759"/>
<dbReference type="InterPro" id="IPR005225">
    <property type="entry name" value="Small_GTP-bd"/>
</dbReference>
<feature type="domain" description="SOCS box" evidence="11">
    <location>
        <begin position="184"/>
        <end position="233"/>
    </location>
</feature>
<evidence type="ECO:0000256" key="9">
    <source>
        <dbReference type="ARBA" id="ARBA00023289"/>
    </source>
</evidence>
<dbReference type="PROSITE" id="PS51419">
    <property type="entry name" value="RAB"/>
    <property type="match status" value="1"/>
</dbReference>
<protein>
    <submittedName>
        <fullName evidence="12">DgyrCDS10953</fullName>
    </submittedName>
</protein>
<dbReference type="Gene3D" id="3.40.50.300">
    <property type="entry name" value="P-loop containing nucleotide triphosphate hydrolases"/>
    <property type="match status" value="1"/>
</dbReference>
<keyword evidence="6" id="KW-0342">GTP-binding</keyword>
<dbReference type="FunFam" id="3.40.50.300:FF:001149">
    <property type="entry name" value="Rab40, isoform A"/>
    <property type="match status" value="1"/>
</dbReference>
<dbReference type="Pfam" id="PF07525">
    <property type="entry name" value="SOCS_box"/>
    <property type="match status" value="1"/>
</dbReference>
<evidence type="ECO:0000259" key="11">
    <source>
        <dbReference type="PROSITE" id="PS50225"/>
    </source>
</evidence>
<dbReference type="SUPFAM" id="SSF158235">
    <property type="entry name" value="SOCS box-like"/>
    <property type="match status" value="1"/>
</dbReference>
<evidence type="ECO:0000256" key="3">
    <source>
        <dbReference type="ARBA" id="ARBA00022723"/>
    </source>
</evidence>
<dbReference type="Proteomes" id="UP000549394">
    <property type="component" value="Unassembled WGS sequence"/>
</dbReference>
<name>A0A7I8W1Z3_9ANNE</name>
<dbReference type="InterPro" id="IPR001806">
    <property type="entry name" value="Small_GTPase"/>
</dbReference>
<dbReference type="InterPro" id="IPR001496">
    <property type="entry name" value="SOCS_box"/>
</dbReference>
<keyword evidence="8" id="KW-0449">Lipoprotein</keyword>
<dbReference type="SMART" id="SM00174">
    <property type="entry name" value="RHO"/>
    <property type="match status" value="1"/>
</dbReference>
<keyword evidence="4" id="KW-0547">Nucleotide-binding</keyword>
<dbReference type="Pfam" id="PF00071">
    <property type="entry name" value="Ras"/>
    <property type="match status" value="1"/>
</dbReference>
<dbReference type="NCBIfam" id="TIGR00231">
    <property type="entry name" value="small_GTP"/>
    <property type="match status" value="1"/>
</dbReference>
<keyword evidence="5" id="KW-0460">Magnesium</keyword>
<feature type="region of interest" description="Disordered" evidence="10">
    <location>
        <begin position="241"/>
        <end position="264"/>
    </location>
</feature>
<evidence type="ECO:0000256" key="8">
    <source>
        <dbReference type="ARBA" id="ARBA00023288"/>
    </source>
</evidence>
<dbReference type="InterPro" id="IPR050305">
    <property type="entry name" value="Small_GTPase_Rab"/>
</dbReference>
<dbReference type="SMART" id="SM00175">
    <property type="entry name" value="RAB"/>
    <property type="match status" value="1"/>
</dbReference>
<dbReference type="InterPro" id="IPR027417">
    <property type="entry name" value="P-loop_NTPase"/>
</dbReference>
<reference evidence="12 13" key="1">
    <citation type="submission" date="2020-08" db="EMBL/GenBank/DDBJ databases">
        <authorList>
            <person name="Hejnol A."/>
        </authorList>
    </citation>
    <scope>NUCLEOTIDE SEQUENCE [LARGE SCALE GENOMIC DNA]</scope>
</reference>
<evidence type="ECO:0000256" key="4">
    <source>
        <dbReference type="ARBA" id="ARBA00022741"/>
    </source>
</evidence>
<dbReference type="SMART" id="SM00173">
    <property type="entry name" value="RAS"/>
    <property type="match status" value="1"/>
</dbReference>
<evidence type="ECO:0000256" key="1">
    <source>
        <dbReference type="ARBA" id="ARBA00001946"/>
    </source>
</evidence>
<dbReference type="GO" id="GO:0003924">
    <property type="term" value="F:GTPase activity"/>
    <property type="evidence" value="ECO:0007669"/>
    <property type="project" value="InterPro"/>
</dbReference>
<dbReference type="SMART" id="SM00253">
    <property type="entry name" value="SOCS"/>
    <property type="match status" value="1"/>
</dbReference>
<dbReference type="EMBL" id="CAJFCJ010000017">
    <property type="protein sequence ID" value="CAD5122536.1"/>
    <property type="molecule type" value="Genomic_DNA"/>
</dbReference>
<evidence type="ECO:0000256" key="10">
    <source>
        <dbReference type="SAM" id="MobiDB-lite"/>
    </source>
</evidence>
<keyword evidence="3" id="KW-0479">Metal-binding</keyword>
<keyword evidence="13" id="KW-1185">Reference proteome</keyword>
<dbReference type="PROSITE" id="PS50225">
    <property type="entry name" value="SOCS"/>
    <property type="match status" value="1"/>
</dbReference>
<comment type="cofactor">
    <cofactor evidence="1">
        <name>Mg(2+)</name>
        <dbReference type="ChEBI" id="CHEBI:18420"/>
    </cofactor>
</comment>
<dbReference type="SMART" id="SM00969">
    <property type="entry name" value="SOCS_box"/>
    <property type="match status" value="1"/>
</dbReference>
<evidence type="ECO:0000256" key="5">
    <source>
        <dbReference type="ARBA" id="ARBA00022842"/>
    </source>
</evidence>
<dbReference type="PRINTS" id="PR00449">
    <property type="entry name" value="RASTRNSFRMNG"/>
</dbReference>
<evidence type="ECO:0000256" key="7">
    <source>
        <dbReference type="ARBA" id="ARBA00023139"/>
    </source>
</evidence>
<dbReference type="GO" id="GO:0005525">
    <property type="term" value="F:GTP binding"/>
    <property type="evidence" value="ECO:0007669"/>
    <property type="project" value="UniProtKB-KW"/>
</dbReference>
<dbReference type="AlphaFoldDB" id="A0A7I8W1Z3"/>
<dbReference type="SUPFAM" id="SSF52540">
    <property type="entry name" value="P-loop containing nucleoside triphosphate hydrolases"/>
    <property type="match status" value="1"/>
</dbReference>
<comment type="similarity">
    <text evidence="2">Belongs to the small GTPase superfamily. Rab family.</text>
</comment>
<organism evidence="12 13">
    <name type="scientific">Dimorphilus gyrociliatus</name>
    <dbReference type="NCBI Taxonomy" id="2664684"/>
    <lineage>
        <taxon>Eukaryota</taxon>
        <taxon>Metazoa</taxon>
        <taxon>Spiralia</taxon>
        <taxon>Lophotrochozoa</taxon>
        <taxon>Annelida</taxon>
        <taxon>Polychaeta</taxon>
        <taxon>Polychaeta incertae sedis</taxon>
        <taxon>Dinophilidae</taxon>
        <taxon>Dimorphilus</taxon>
    </lineage>
</organism>
<evidence type="ECO:0000313" key="13">
    <source>
        <dbReference type="Proteomes" id="UP000549394"/>
    </source>
</evidence>
<sequence length="277" mass="31367">MSRSPLTDRTNYDFVLKFLLVGDGDVGKEEMLDNFENGASDLPFGFPSANGTGKIYKTKTILLDGRRVKLQLWDASGQGRFCTILRTYSRGVQGIILVYDITSRWSFDGIDRWLKEVDQLAPGVPRILVGNRLHLAFRRQVSELCAESYALKNNMSFFEVSSLCDYNLTESLAELARLSIKKNGIESSWSHNKVVSLQEMCCRTIVSHTTIYGIDHLPLPLPIKTHLKSFLMANNTRSINRRKGWTNDSKSRSLRKRMPLNPSYSPATNCRKSCCIS</sequence>
<dbReference type="InterPro" id="IPR036036">
    <property type="entry name" value="SOCS_box-like_dom_sf"/>
</dbReference>
<keyword evidence="9" id="KW-0636">Prenylation</keyword>
<gene>
    <name evidence="12" type="ORF">DGYR_LOCUS10337</name>
</gene>
<dbReference type="PROSITE" id="PS51421">
    <property type="entry name" value="RAS"/>
    <property type="match status" value="1"/>
</dbReference>
<accession>A0A7I8W1Z3</accession>
<dbReference type="PANTHER" id="PTHR47980">
    <property type="entry name" value="LD44762P"/>
    <property type="match status" value="1"/>
</dbReference>
<evidence type="ECO:0000256" key="6">
    <source>
        <dbReference type="ARBA" id="ARBA00023134"/>
    </source>
</evidence>
<dbReference type="GO" id="GO:0035556">
    <property type="term" value="P:intracellular signal transduction"/>
    <property type="evidence" value="ECO:0007669"/>
    <property type="project" value="InterPro"/>
</dbReference>